<dbReference type="Proteomes" id="UP000190911">
    <property type="component" value="Chromosome I"/>
</dbReference>
<dbReference type="PANTHER" id="PTHR17985:SF8">
    <property type="entry name" value="TRANSPORT AND GOLGI ORGANIZATION PROTEIN 2 HOMOLOG"/>
    <property type="match status" value="1"/>
</dbReference>
<name>A0A1M7FMJ3_9GAMM</name>
<dbReference type="PANTHER" id="PTHR17985">
    <property type="entry name" value="SER/THR-RICH PROTEIN T10 IN DGCR REGION"/>
    <property type="match status" value="1"/>
</dbReference>
<dbReference type="EMBL" id="LT670847">
    <property type="protein sequence ID" value="SHM04919.1"/>
    <property type="molecule type" value="Genomic_DNA"/>
</dbReference>
<evidence type="ECO:0000313" key="1">
    <source>
        <dbReference type="EMBL" id="SHM04919.1"/>
    </source>
</evidence>
<dbReference type="RefSeq" id="WP_079551738.1">
    <property type="nucleotide sequence ID" value="NZ_LT670847.1"/>
</dbReference>
<organism evidence="1 2">
    <name type="scientific">Vreelandella subglaciescola</name>
    <dbReference type="NCBI Taxonomy" id="29571"/>
    <lineage>
        <taxon>Bacteria</taxon>
        <taxon>Pseudomonadati</taxon>
        <taxon>Pseudomonadota</taxon>
        <taxon>Gammaproteobacteria</taxon>
        <taxon>Oceanospirillales</taxon>
        <taxon>Halomonadaceae</taxon>
        <taxon>Vreelandella</taxon>
    </lineage>
</organism>
<dbReference type="InterPro" id="IPR008551">
    <property type="entry name" value="TANGO2"/>
</dbReference>
<keyword evidence="2" id="KW-1185">Reference proteome</keyword>
<accession>A0A1M7FMJ3</accession>
<dbReference type="STRING" id="29571.SAMN05878437_0961"/>
<dbReference type="InParanoid" id="A0A1M7FMJ3"/>
<dbReference type="Pfam" id="PF05742">
    <property type="entry name" value="TANGO2"/>
    <property type="match status" value="1"/>
</dbReference>
<evidence type="ECO:0000313" key="2">
    <source>
        <dbReference type="Proteomes" id="UP000190911"/>
    </source>
</evidence>
<protein>
    <submittedName>
        <fullName evidence="1">Uncharacterized conserved protein, contains NRDE domain</fullName>
    </submittedName>
</protein>
<reference evidence="1 2" key="1">
    <citation type="submission" date="2016-11" db="EMBL/GenBank/DDBJ databases">
        <authorList>
            <person name="Jaros S."/>
            <person name="Januszkiewicz K."/>
            <person name="Wedrychowicz H."/>
        </authorList>
    </citation>
    <scope>NUCLEOTIDE SEQUENCE [LARGE SCALE GENOMIC DNA]</scope>
    <source>
        <strain evidence="1 2">ACAM 12</strain>
    </source>
</reference>
<proteinExistence type="predicted"/>
<gene>
    <name evidence="1" type="ORF">SAMN05878437_0961</name>
</gene>
<dbReference type="OrthoDB" id="4380123at2"/>
<dbReference type="AlphaFoldDB" id="A0A1M7FMJ3"/>
<sequence>MCLLAFDWQPGTPTPLRLIGNRDEFHARPTQPLHHWPDAPLLGGRDAQAGGSWLAANARGVVATLTNVRDPRLETPAGAPSRGELVCQALTCPDLPRWLDELVDHANHYAGFNLLVATPDRMWHLHRGRERTALTEVAPGVHALSNADLDTPWPKVEALSHALRQRQKFGEPASGDFPGQALAVIQDDRQMPEHALPDTGVGLALERSLSAAFIRGEQYGTRATTWLELDASRRVTMTEQRFGEGGHFAGSTMSRIG</sequence>